<name>A0ABU0B241_9FIRM</name>
<organism evidence="2 3">
    <name type="scientific">Desulfofundulus luciae</name>
    <dbReference type="NCBI Taxonomy" id="74702"/>
    <lineage>
        <taxon>Bacteria</taxon>
        <taxon>Bacillati</taxon>
        <taxon>Bacillota</taxon>
        <taxon>Clostridia</taxon>
        <taxon>Eubacteriales</taxon>
        <taxon>Peptococcaceae</taxon>
        <taxon>Desulfofundulus</taxon>
    </lineage>
</organism>
<keyword evidence="3" id="KW-1185">Reference proteome</keyword>
<dbReference type="EMBL" id="JAUSUX010000014">
    <property type="protein sequence ID" value="MDQ0286799.1"/>
    <property type="molecule type" value="Genomic_DNA"/>
</dbReference>
<feature type="compositionally biased region" description="Basic and acidic residues" evidence="1">
    <location>
        <begin position="82"/>
        <end position="94"/>
    </location>
</feature>
<sequence length="94" mass="10701">MIWTKCLLTTASFPRRGPLREKGLRAVLPAGCLAVPGEVHCRLKETPEEYLDLVWQENPLEDPDNPSENDSSDFRQVQQGDIPEKRERKNPGMV</sequence>
<evidence type="ECO:0000256" key="1">
    <source>
        <dbReference type="SAM" id="MobiDB-lite"/>
    </source>
</evidence>
<reference evidence="2 3" key="1">
    <citation type="submission" date="2023-07" db="EMBL/GenBank/DDBJ databases">
        <title>Genomic Encyclopedia of Type Strains, Phase IV (KMG-IV): sequencing the most valuable type-strain genomes for metagenomic binning, comparative biology and taxonomic classification.</title>
        <authorList>
            <person name="Goeker M."/>
        </authorList>
    </citation>
    <scope>NUCLEOTIDE SEQUENCE [LARGE SCALE GENOMIC DNA]</scope>
    <source>
        <strain evidence="2 3">DSM 12396</strain>
    </source>
</reference>
<protein>
    <submittedName>
        <fullName evidence="2">Uncharacterized protein</fullName>
    </submittedName>
</protein>
<dbReference type="Proteomes" id="UP001225644">
    <property type="component" value="Unassembled WGS sequence"/>
</dbReference>
<feature type="region of interest" description="Disordered" evidence="1">
    <location>
        <begin position="57"/>
        <end position="94"/>
    </location>
</feature>
<gene>
    <name evidence="2" type="ORF">J2Z49_001916</name>
</gene>
<accession>A0ABU0B241</accession>
<evidence type="ECO:0000313" key="3">
    <source>
        <dbReference type="Proteomes" id="UP001225644"/>
    </source>
</evidence>
<comment type="caution">
    <text evidence="2">The sequence shown here is derived from an EMBL/GenBank/DDBJ whole genome shotgun (WGS) entry which is preliminary data.</text>
</comment>
<proteinExistence type="predicted"/>
<dbReference type="RefSeq" id="WP_307402408.1">
    <property type="nucleotide sequence ID" value="NZ_JAUSUX010000014.1"/>
</dbReference>
<evidence type="ECO:0000313" key="2">
    <source>
        <dbReference type="EMBL" id="MDQ0286799.1"/>
    </source>
</evidence>
<feature type="compositionally biased region" description="Acidic residues" evidence="1">
    <location>
        <begin position="59"/>
        <end position="71"/>
    </location>
</feature>